<dbReference type="GO" id="GO:0005524">
    <property type="term" value="F:ATP binding"/>
    <property type="evidence" value="ECO:0007669"/>
    <property type="project" value="InterPro"/>
</dbReference>
<protein>
    <submittedName>
        <fullName evidence="1">Uncharacterized protein</fullName>
    </submittedName>
</protein>
<dbReference type="InterPro" id="IPR006083">
    <property type="entry name" value="PRK/URK"/>
</dbReference>
<dbReference type="OrthoDB" id="6362633at2759"/>
<dbReference type="PANTHER" id="PTHR10285">
    <property type="entry name" value="URIDINE KINASE"/>
    <property type="match status" value="1"/>
</dbReference>
<dbReference type="InterPro" id="IPR027417">
    <property type="entry name" value="P-loop_NTPase"/>
</dbReference>
<reference evidence="1" key="3">
    <citation type="submission" date="2024-01" db="EMBL/GenBank/DDBJ databases">
        <authorList>
            <person name="Coelho M.A."/>
            <person name="David-Palma M."/>
            <person name="Shea T."/>
            <person name="Sun S."/>
            <person name="Cuomo C.A."/>
            <person name="Heitman J."/>
        </authorList>
    </citation>
    <scope>NUCLEOTIDE SEQUENCE</scope>
    <source>
        <strain evidence="1">CBS 7841</strain>
    </source>
</reference>
<accession>A0A1E3IIB4</accession>
<dbReference type="Pfam" id="PF00485">
    <property type="entry name" value="PRK"/>
    <property type="match status" value="1"/>
</dbReference>
<dbReference type="GO" id="GO:0016301">
    <property type="term" value="F:kinase activity"/>
    <property type="evidence" value="ECO:0007669"/>
    <property type="project" value="InterPro"/>
</dbReference>
<organism evidence="1 2">
    <name type="scientific">Cryptococcus depauperatus CBS 7841</name>
    <dbReference type="NCBI Taxonomy" id="1295531"/>
    <lineage>
        <taxon>Eukaryota</taxon>
        <taxon>Fungi</taxon>
        <taxon>Dikarya</taxon>
        <taxon>Basidiomycota</taxon>
        <taxon>Agaricomycotina</taxon>
        <taxon>Tremellomycetes</taxon>
        <taxon>Tremellales</taxon>
        <taxon>Cryptococcaceae</taxon>
        <taxon>Cryptococcus</taxon>
    </lineage>
</organism>
<dbReference type="SUPFAM" id="SSF52540">
    <property type="entry name" value="P-loop containing nucleoside triphosphate hydrolases"/>
    <property type="match status" value="1"/>
</dbReference>
<dbReference type="AlphaFoldDB" id="A0A1E3IIB4"/>
<evidence type="ECO:0000313" key="1">
    <source>
        <dbReference type="EMBL" id="WVN88313.1"/>
    </source>
</evidence>
<dbReference type="EMBL" id="CP143787">
    <property type="protein sequence ID" value="WVN88313.1"/>
    <property type="molecule type" value="Genomic_DNA"/>
</dbReference>
<evidence type="ECO:0000313" key="2">
    <source>
        <dbReference type="Proteomes" id="UP000094043"/>
    </source>
</evidence>
<reference evidence="1" key="1">
    <citation type="submission" date="2016-06" db="EMBL/GenBank/DDBJ databases">
        <authorList>
            <person name="Cuomo C."/>
            <person name="Litvintseva A."/>
            <person name="Heitman J."/>
            <person name="Chen Y."/>
            <person name="Sun S."/>
            <person name="Springer D."/>
            <person name="Dromer F."/>
            <person name="Young S."/>
            <person name="Zeng Q."/>
            <person name="Chapman S."/>
            <person name="Gujja S."/>
            <person name="Saif S."/>
            <person name="Birren B."/>
        </authorList>
    </citation>
    <scope>NUCLEOTIDE SEQUENCE</scope>
    <source>
        <strain evidence="1">CBS 7841</strain>
    </source>
</reference>
<dbReference type="Proteomes" id="UP000094043">
    <property type="component" value="Chromosome 4"/>
</dbReference>
<reference evidence="1" key="2">
    <citation type="journal article" date="2022" name="Elife">
        <title>Obligate sexual reproduction of a homothallic fungus closely related to the Cryptococcus pathogenic species complex.</title>
        <authorList>
            <person name="Passer A.R."/>
            <person name="Clancey S.A."/>
            <person name="Shea T."/>
            <person name="David-Palma M."/>
            <person name="Averette A.F."/>
            <person name="Boekhout T."/>
            <person name="Porcel B.M."/>
            <person name="Nowrousian M."/>
            <person name="Cuomo C.A."/>
            <person name="Sun S."/>
            <person name="Heitman J."/>
            <person name="Coelho M.A."/>
        </authorList>
    </citation>
    <scope>NUCLEOTIDE SEQUENCE</scope>
    <source>
        <strain evidence="1">CBS 7841</strain>
    </source>
</reference>
<dbReference type="VEuPathDB" id="FungiDB:L203_02887"/>
<dbReference type="KEGG" id="cdep:91087729"/>
<sequence length="265" mass="29666">MEVTPHTFIFEIVEKYKELPADKRLLVAVAGPPGSGKSTFAYPLADALNVYVLGHAPINPSFIESPSSHLLATSSSKQKSSDEVAVTVGLDGWHYSRKELDDFDDPKEAHWRRGAAFTFDLSSYLAFLSLLRLPLHPNPPKEIPFPTFDHAAKDPAPSAYPILPRHRIIVVEGLYTLLDMPGWRKCADMMDIGVWVDVEEEIARERVIKRNWEAGIVESLEKCVERVDAVDMKNGEQVRSHLVQPTYIIKSINGQPFSLETVFAA</sequence>
<dbReference type="GeneID" id="91087729"/>
<keyword evidence="2" id="KW-1185">Reference proteome</keyword>
<name>A0A1E3IIB4_9TREE</name>
<gene>
    <name evidence="1" type="ORF">L203_103518</name>
</gene>
<dbReference type="RefSeq" id="XP_066069013.1">
    <property type="nucleotide sequence ID" value="XM_066212916.1"/>
</dbReference>
<proteinExistence type="predicted"/>
<dbReference type="Gene3D" id="3.40.50.300">
    <property type="entry name" value="P-loop containing nucleotide triphosphate hydrolases"/>
    <property type="match status" value="2"/>
</dbReference>